<dbReference type="Proteomes" id="UP000004931">
    <property type="component" value="Unassembled WGS sequence"/>
</dbReference>
<protein>
    <submittedName>
        <fullName evidence="2">Putative chemotaxis CheV</fullName>
    </submittedName>
</protein>
<dbReference type="Pfam" id="PF01584">
    <property type="entry name" value="CheW"/>
    <property type="match status" value="1"/>
</dbReference>
<dbReference type="GO" id="GO:0007165">
    <property type="term" value="P:signal transduction"/>
    <property type="evidence" value="ECO:0007669"/>
    <property type="project" value="InterPro"/>
</dbReference>
<feature type="domain" description="CheW-like" evidence="1">
    <location>
        <begin position="1"/>
        <end position="99"/>
    </location>
</feature>
<dbReference type="Gene3D" id="2.40.50.180">
    <property type="entry name" value="CheA-289, Domain 4"/>
    <property type="match status" value="1"/>
</dbReference>
<dbReference type="EMBL" id="AAVT01000010">
    <property type="protein sequence ID" value="EAW30114.1"/>
    <property type="molecule type" value="Genomic_DNA"/>
</dbReference>
<comment type="caution">
    <text evidence="2">The sequence shown here is derived from an EMBL/GenBank/DDBJ whole genome shotgun (WGS) entry which is preliminary data.</text>
</comment>
<dbReference type="PANTHER" id="PTHR47233">
    <property type="entry name" value="CHEMOTAXIS PROTEIN CHEV"/>
    <property type="match status" value="1"/>
</dbReference>
<evidence type="ECO:0000259" key="1">
    <source>
        <dbReference type="PROSITE" id="PS50851"/>
    </source>
</evidence>
<accession>A0YG88</accession>
<reference evidence="2 3" key="1">
    <citation type="journal article" date="2010" name="J. Bacteriol.">
        <title>Genome sequence of the oligotrophic marine Gammaproteobacterium HTCC2143, isolated from the Oregon Coast.</title>
        <authorList>
            <person name="Oh H.M."/>
            <person name="Kang I."/>
            <person name="Ferriera S."/>
            <person name="Giovannoni S.J."/>
            <person name="Cho J.C."/>
        </authorList>
    </citation>
    <scope>NUCLEOTIDE SEQUENCE [LARGE SCALE GENOMIC DNA]</scope>
    <source>
        <strain evidence="2 3">HTCC2143</strain>
    </source>
</reference>
<organism evidence="2 3">
    <name type="scientific">marine gamma proteobacterium HTCC2143</name>
    <dbReference type="NCBI Taxonomy" id="247633"/>
    <lineage>
        <taxon>Bacteria</taxon>
        <taxon>Pseudomonadati</taxon>
        <taxon>Pseudomonadota</taxon>
        <taxon>Gammaproteobacteria</taxon>
        <taxon>Cellvibrionales</taxon>
        <taxon>Spongiibacteraceae</taxon>
        <taxon>BD1-7 clade</taxon>
    </lineage>
</organism>
<dbReference type="STRING" id="247633.GP2143_11092"/>
<dbReference type="PROSITE" id="PS50851">
    <property type="entry name" value="CHEW"/>
    <property type="match status" value="1"/>
</dbReference>
<dbReference type="PANTHER" id="PTHR47233:SF3">
    <property type="entry name" value="CHEMOTAXIS PROTEIN CHEV"/>
    <property type="match status" value="1"/>
</dbReference>
<dbReference type="eggNOG" id="COG0835">
    <property type="taxonomic scope" value="Bacteria"/>
</dbReference>
<keyword evidence="3" id="KW-1185">Reference proteome</keyword>
<name>A0YG88_9GAMM</name>
<dbReference type="InterPro" id="IPR002545">
    <property type="entry name" value="CheW-lke_dom"/>
</dbReference>
<dbReference type="Gene3D" id="2.30.30.40">
    <property type="entry name" value="SH3 Domains"/>
    <property type="match status" value="1"/>
</dbReference>
<dbReference type="AlphaFoldDB" id="A0YG88"/>
<proteinExistence type="predicted"/>
<gene>
    <name evidence="2" type="ORF">GP2143_11092</name>
</gene>
<evidence type="ECO:0000313" key="3">
    <source>
        <dbReference type="Proteomes" id="UP000004931"/>
    </source>
</evidence>
<dbReference type="GO" id="GO:0006935">
    <property type="term" value="P:chemotaxis"/>
    <property type="evidence" value="ECO:0007669"/>
    <property type="project" value="InterPro"/>
</dbReference>
<dbReference type="SUPFAM" id="SSF50341">
    <property type="entry name" value="CheW-like"/>
    <property type="match status" value="1"/>
</dbReference>
<dbReference type="InterPro" id="IPR036061">
    <property type="entry name" value="CheW-like_dom_sf"/>
</dbReference>
<evidence type="ECO:0000313" key="2">
    <source>
        <dbReference type="EMBL" id="EAW30114.1"/>
    </source>
</evidence>
<sequence>MTLICKVKEVQRCPELTTLPHSLPVISGVAHIRGETTTIIDMGLAKGQQQRRDIDDSFVIITEYNGTTQGFLVNSVDRIINKNGKTFVRRPRVLAPIIT</sequence>